<name>A0AAU7FA96_9NEIS</name>
<proteinExistence type="predicted"/>
<dbReference type="Pfam" id="PF13148">
    <property type="entry name" value="DUF3987"/>
    <property type="match status" value="1"/>
</dbReference>
<sequence length="557" mass="60745">MKNDIDQCTLDLANPDNALPFEMQSPEPFELDAPATPWPANCLPQGLQAAVDCIADHVQSPQALAGMAVLSAVAHLSQRLVDVERVTGGAMPTSLFVLSLAGSGERKSECFRLATQPIIQAEIKARELHRDQLEQAKKAIASAKGKNAKTEAAQQNSVDPDPRTLFSDTTMEGIAKAFINDSQPALTLSTDEGGQFFGGHSMQSETRANSCGMLTKLFDGGGVERNRAGIDSGSGFRSGVRFGVFLSAQPIVVRDSLNDPFMRGQGLLPRFLLSAPESAIGTRFITDETRGRKVADNPAMQRYWATVSRMNQETVLLDDGGKLTPYCYLLPTCGEAYQLWESFYNQTEANNHSQLAVTAFLSRAGELVRRVAATLACYRAFDASSLSGVYSFYKTELGEINADDMRGAIALVEYSLAEWDRQLNRSGSTLSETEKDAYELLHWLQKGGDEWLAFTRQQLAQRGLSRLRKESPRRNAAIAELLKRRLLRDDGKRLILVELVATATSATFATSSKSDQVIEALEVAEVAEVAVAIHATENAKPEKAAEPLAALDDAEEF</sequence>
<evidence type="ECO:0000313" key="2">
    <source>
        <dbReference type="EMBL" id="XBM01442.1"/>
    </source>
</evidence>
<dbReference type="KEGG" id="cmav:ABHF33_03920"/>
<dbReference type="AlphaFoldDB" id="A0AAU7FA96"/>
<evidence type="ECO:0000256" key="1">
    <source>
        <dbReference type="SAM" id="MobiDB-lite"/>
    </source>
</evidence>
<dbReference type="InterPro" id="IPR025048">
    <property type="entry name" value="DUF3987"/>
</dbReference>
<dbReference type="EMBL" id="CP157355">
    <property type="protein sequence ID" value="XBM01442.1"/>
    <property type="molecule type" value="Genomic_DNA"/>
</dbReference>
<protein>
    <submittedName>
        <fullName evidence="2">DUF3987 domain-containing protein</fullName>
    </submittedName>
</protein>
<dbReference type="RefSeq" id="WP_348945739.1">
    <property type="nucleotide sequence ID" value="NZ_CP157355.1"/>
</dbReference>
<feature type="region of interest" description="Disordered" evidence="1">
    <location>
        <begin position="142"/>
        <end position="163"/>
    </location>
</feature>
<reference evidence="2" key="1">
    <citation type="submission" date="2024-05" db="EMBL/GenBank/DDBJ databases">
        <authorList>
            <person name="Yang L."/>
            <person name="Pan L."/>
        </authorList>
    </citation>
    <scope>NUCLEOTIDE SEQUENCE</scope>
    <source>
        <strain evidence="2">FCG-7</strain>
    </source>
</reference>
<accession>A0AAU7FA96</accession>
<gene>
    <name evidence="2" type="ORF">ABHF33_03920</name>
</gene>
<organism evidence="2">
    <name type="scientific">Chitinibacter mangrovi</name>
    <dbReference type="NCBI Taxonomy" id="3153927"/>
    <lineage>
        <taxon>Bacteria</taxon>
        <taxon>Pseudomonadati</taxon>
        <taxon>Pseudomonadota</taxon>
        <taxon>Betaproteobacteria</taxon>
        <taxon>Neisseriales</taxon>
        <taxon>Chitinibacteraceae</taxon>
        <taxon>Chitinibacter</taxon>
    </lineage>
</organism>